<dbReference type="PRINTS" id="PR00111">
    <property type="entry name" value="ABHYDROLASE"/>
</dbReference>
<dbReference type="InterPro" id="IPR000073">
    <property type="entry name" value="AB_hydrolase_1"/>
</dbReference>
<accession>G8NVC0</accession>
<dbReference type="GO" id="GO:0016787">
    <property type="term" value="F:hydrolase activity"/>
    <property type="evidence" value="ECO:0007669"/>
    <property type="project" value="UniProtKB-KW"/>
</dbReference>
<dbReference type="InterPro" id="IPR029058">
    <property type="entry name" value="AB_hydrolase_fold"/>
</dbReference>
<dbReference type="STRING" id="682795.AciX8_2177"/>
<protein>
    <submittedName>
        <fullName evidence="3">Alpha/beta hydrolase fold protein</fullName>
    </submittedName>
</protein>
<reference evidence="3 4" key="1">
    <citation type="submission" date="2011-11" db="EMBL/GenBank/DDBJ databases">
        <title>Complete sequence of Granulicella mallensis MP5ACTX8.</title>
        <authorList>
            <consortium name="US DOE Joint Genome Institute"/>
            <person name="Lucas S."/>
            <person name="Copeland A."/>
            <person name="Lapidus A."/>
            <person name="Cheng J.-F."/>
            <person name="Goodwin L."/>
            <person name="Pitluck S."/>
            <person name="Peters L."/>
            <person name="Lu M."/>
            <person name="Detter J.C."/>
            <person name="Han C."/>
            <person name="Tapia R."/>
            <person name="Land M."/>
            <person name="Hauser L."/>
            <person name="Kyrpides N."/>
            <person name="Ivanova N."/>
            <person name="Mikhailova N."/>
            <person name="Pagani I."/>
            <person name="Rawat S."/>
            <person name="Mannisto M."/>
            <person name="Haggblom M."/>
            <person name="Woyke T."/>
        </authorList>
    </citation>
    <scope>NUCLEOTIDE SEQUENCE [LARGE SCALE GENOMIC DNA]</scope>
    <source>
        <strain evidence="4">ATCC BAA-1857 / DSM 23137 / MP5ACTX8</strain>
    </source>
</reference>
<dbReference type="InterPro" id="IPR050266">
    <property type="entry name" value="AB_hydrolase_sf"/>
</dbReference>
<dbReference type="eggNOG" id="COG0596">
    <property type="taxonomic scope" value="Bacteria"/>
</dbReference>
<dbReference type="Proteomes" id="UP000007113">
    <property type="component" value="Chromosome"/>
</dbReference>
<evidence type="ECO:0000259" key="2">
    <source>
        <dbReference type="Pfam" id="PF00561"/>
    </source>
</evidence>
<dbReference type="EMBL" id="CP003130">
    <property type="protein sequence ID" value="AEU36501.1"/>
    <property type="molecule type" value="Genomic_DNA"/>
</dbReference>
<dbReference type="HOGENOM" id="CLU_020336_50_4_0"/>
<dbReference type="RefSeq" id="WP_014265379.1">
    <property type="nucleotide sequence ID" value="NC_016631.1"/>
</dbReference>
<sequence length="267" mass="28795">MQVIKRDGIALAYEDLNPGAPPIIFVHGWSCDHAVFAQQAEFFSRSHRVVSVDLRGHGNSDAPDQDYTMASFADDLAWLCGELALVRPIVVGHSMGGNVALELAARHPEVPASIILIDSIISSSQPFRDSLQPVVEALAGPDYVTACRQAMASTLLPTDDEEKKRILITSLPKAPQHVLTSTLKNHLLDYDSTSVAAGCHVPVAYIGAAILMTDLIQLQRLTPQLVTAQTLGSGHFSPLFVPDQINTMIQTFQDVYSPKSENSGAGL</sequence>
<evidence type="ECO:0000313" key="4">
    <source>
        <dbReference type="Proteomes" id="UP000007113"/>
    </source>
</evidence>
<proteinExistence type="predicted"/>
<name>G8NVC0_GRAMM</name>
<gene>
    <name evidence="3" type="ordered locus">AciX8_2177</name>
</gene>
<dbReference type="GO" id="GO:0016020">
    <property type="term" value="C:membrane"/>
    <property type="evidence" value="ECO:0007669"/>
    <property type="project" value="TreeGrafter"/>
</dbReference>
<keyword evidence="4" id="KW-1185">Reference proteome</keyword>
<dbReference type="KEGG" id="gma:AciX8_2177"/>
<dbReference type="PANTHER" id="PTHR43798">
    <property type="entry name" value="MONOACYLGLYCEROL LIPASE"/>
    <property type="match status" value="1"/>
</dbReference>
<evidence type="ECO:0000313" key="3">
    <source>
        <dbReference type="EMBL" id="AEU36501.1"/>
    </source>
</evidence>
<dbReference type="PANTHER" id="PTHR43798:SF31">
    <property type="entry name" value="AB HYDROLASE SUPERFAMILY PROTEIN YCLE"/>
    <property type="match status" value="1"/>
</dbReference>
<dbReference type="Gene3D" id="3.40.50.1820">
    <property type="entry name" value="alpha/beta hydrolase"/>
    <property type="match status" value="1"/>
</dbReference>
<feature type="domain" description="AB hydrolase-1" evidence="2">
    <location>
        <begin position="21"/>
        <end position="133"/>
    </location>
</feature>
<organism evidence="3 4">
    <name type="scientific">Granulicella mallensis (strain ATCC BAA-1857 / DSM 23137 / MP5ACTX8)</name>
    <dbReference type="NCBI Taxonomy" id="682795"/>
    <lineage>
        <taxon>Bacteria</taxon>
        <taxon>Pseudomonadati</taxon>
        <taxon>Acidobacteriota</taxon>
        <taxon>Terriglobia</taxon>
        <taxon>Terriglobales</taxon>
        <taxon>Acidobacteriaceae</taxon>
        <taxon>Granulicella</taxon>
    </lineage>
</organism>
<dbReference type="AlphaFoldDB" id="G8NVC0"/>
<dbReference type="OrthoDB" id="252464at2"/>
<evidence type="ECO:0000256" key="1">
    <source>
        <dbReference type="ARBA" id="ARBA00022801"/>
    </source>
</evidence>
<dbReference type="Pfam" id="PF00561">
    <property type="entry name" value="Abhydrolase_1"/>
    <property type="match status" value="1"/>
</dbReference>
<keyword evidence="1 3" id="KW-0378">Hydrolase</keyword>
<dbReference type="SUPFAM" id="SSF53474">
    <property type="entry name" value="alpha/beta-Hydrolases"/>
    <property type="match status" value="1"/>
</dbReference>